<dbReference type="OrthoDB" id="1822491at2"/>
<reference evidence="5 6" key="1">
    <citation type="journal article" date="2013" name="Genome Announc.">
        <title>Draft Genome Sequence of a Benzothiophene-Desulfurizing Bacterium, Gordona terrae Strain C-6.</title>
        <authorList>
            <person name="Wang W."/>
            <person name="Ma T."/>
            <person name="Ren Y."/>
            <person name="Li G."/>
        </authorList>
    </citation>
    <scope>NUCLEOTIDE SEQUENCE [LARGE SCALE GENOMIC DNA]</scope>
    <source>
        <strain evidence="5 6">C-6</strain>
    </source>
</reference>
<keyword evidence="2" id="KW-0238">DNA-binding</keyword>
<dbReference type="GO" id="GO:0003677">
    <property type="term" value="F:DNA binding"/>
    <property type="evidence" value="ECO:0007669"/>
    <property type="project" value="UniProtKB-KW"/>
</dbReference>
<dbReference type="GO" id="GO:0015074">
    <property type="term" value="P:DNA integration"/>
    <property type="evidence" value="ECO:0007669"/>
    <property type="project" value="InterPro"/>
</dbReference>
<dbReference type="InterPro" id="IPR002104">
    <property type="entry name" value="Integrase_catalytic"/>
</dbReference>
<evidence type="ECO:0000259" key="4">
    <source>
        <dbReference type="PROSITE" id="PS51898"/>
    </source>
</evidence>
<dbReference type="InterPro" id="IPR050090">
    <property type="entry name" value="Tyrosine_recombinase_XerCD"/>
</dbReference>
<organism evidence="5 6">
    <name type="scientific">Gordonia terrae C-6</name>
    <dbReference type="NCBI Taxonomy" id="1316928"/>
    <lineage>
        <taxon>Bacteria</taxon>
        <taxon>Bacillati</taxon>
        <taxon>Actinomycetota</taxon>
        <taxon>Actinomycetes</taxon>
        <taxon>Mycobacteriales</taxon>
        <taxon>Gordoniaceae</taxon>
        <taxon>Gordonia</taxon>
    </lineage>
</organism>
<evidence type="ECO:0000256" key="3">
    <source>
        <dbReference type="ARBA" id="ARBA00023172"/>
    </source>
</evidence>
<protein>
    <submittedName>
        <fullName evidence="5">Phage-related integrase</fullName>
    </submittedName>
</protein>
<dbReference type="PROSITE" id="PS51898">
    <property type="entry name" value="TYR_RECOMBINASE"/>
    <property type="match status" value="1"/>
</dbReference>
<name>R7Y560_9ACTN</name>
<comment type="similarity">
    <text evidence="1">Belongs to the 'phage' integrase family.</text>
</comment>
<evidence type="ECO:0000256" key="1">
    <source>
        <dbReference type="ARBA" id="ARBA00008857"/>
    </source>
</evidence>
<dbReference type="AlphaFoldDB" id="R7Y560"/>
<dbReference type="EMBL" id="AQPW01000038">
    <property type="protein sequence ID" value="EON30829.1"/>
    <property type="molecule type" value="Genomic_DNA"/>
</dbReference>
<accession>R7Y560</accession>
<dbReference type="PANTHER" id="PTHR30349">
    <property type="entry name" value="PHAGE INTEGRASE-RELATED"/>
    <property type="match status" value="1"/>
</dbReference>
<dbReference type="InterPro" id="IPR010998">
    <property type="entry name" value="Integrase_recombinase_N"/>
</dbReference>
<dbReference type="GO" id="GO:0006310">
    <property type="term" value="P:DNA recombination"/>
    <property type="evidence" value="ECO:0007669"/>
    <property type="project" value="UniProtKB-KW"/>
</dbReference>
<dbReference type="InterPro" id="IPR011010">
    <property type="entry name" value="DNA_brk_join_enz"/>
</dbReference>
<keyword evidence="3" id="KW-0233">DNA recombination</keyword>
<dbReference type="Pfam" id="PF00589">
    <property type="entry name" value="Phage_integrase"/>
    <property type="match status" value="1"/>
</dbReference>
<dbReference type="InterPro" id="IPR013762">
    <property type="entry name" value="Integrase-like_cat_sf"/>
</dbReference>
<gene>
    <name evidence="5" type="ORF">GTC6_20565</name>
</gene>
<dbReference type="Gene3D" id="1.10.150.130">
    <property type="match status" value="1"/>
</dbReference>
<dbReference type="Proteomes" id="UP000013569">
    <property type="component" value="Unassembled WGS sequence"/>
</dbReference>
<evidence type="ECO:0000313" key="6">
    <source>
        <dbReference type="Proteomes" id="UP000013569"/>
    </source>
</evidence>
<dbReference type="SUPFAM" id="SSF56349">
    <property type="entry name" value="DNA breaking-rejoining enzymes"/>
    <property type="match status" value="1"/>
</dbReference>
<dbReference type="PANTHER" id="PTHR30349:SF64">
    <property type="entry name" value="PROPHAGE INTEGRASE INTD-RELATED"/>
    <property type="match status" value="1"/>
</dbReference>
<proteinExistence type="inferred from homology"/>
<comment type="caution">
    <text evidence="5">The sequence shown here is derived from an EMBL/GenBank/DDBJ whole genome shotgun (WGS) entry which is preliminary data.</text>
</comment>
<feature type="domain" description="Tyr recombinase" evidence="4">
    <location>
        <begin position="159"/>
        <end position="372"/>
    </location>
</feature>
<dbReference type="Gene3D" id="1.10.443.10">
    <property type="entry name" value="Intergrase catalytic core"/>
    <property type="match status" value="1"/>
</dbReference>
<sequence length="408" mass="45384">MATVESYTNKAGKRYVVRYRTPSGQQTMKRGFRTKADATAYATTIENAKLTGAYVAPSKGRVTVSTVASSWLNRQVHSKESWRTRQESLWRVHVEPKWGDRAVKTIEPGEIKDWIGELSTGDDKRAPSTVQDIHGVLVAILDVAKEEHRIQVNPARGVKLPRRQHVEHNYLDHAQLVQLAAEVSRHEEIVMLLAYSGLRWGEMAALRPRDVDLDRGRINITRSASKVNSRSIIGATKTWERRTVAIPAEVAELLRAPVTSTGTNDLLWTREDGTPLRPPTTTHWFTKAVHRLAKPERDGNKNLVRDETGNLISTTGFPIVTAHELRHTAASLMIRSGAHVKTVQRQLGHKSATMTLDLYGHLFDDDLDEIAVRMGEGLRHARGSSCAQNVLITPTPVDADNGKSPPPA</sequence>
<dbReference type="RefSeq" id="WP_010844494.1">
    <property type="nucleotide sequence ID" value="NZ_AQPW01000038.1"/>
</dbReference>
<dbReference type="CDD" id="cd01189">
    <property type="entry name" value="INT_ICEBs1_C_like"/>
    <property type="match status" value="1"/>
</dbReference>
<evidence type="ECO:0000313" key="5">
    <source>
        <dbReference type="EMBL" id="EON30829.1"/>
    </source>
</evidence>
<evidence type="ECO:0000256" key="2">
    <source>
        <dbReference type="ARBA" id="ARBA00023125"/>
    </source>
</evidence>